<keyword evidence="4" id="KW-0489">Methyltransferase</keyword>
<feature type="binding site" evidence="1">
    <location>
        <position position="34"/>
    </location>
    <ligand>
        <name>Zn(2+)</name>
        <dbReference type="ChEBI" id="CHEBI:29105"/>
    </ligand>
</feature>
<dbReference type="Proteomes" id="UP000295371">
    <property type="component" value="Unassembled WGS sequence"/>
</dbReference>
<name>A0A4R7J6N1_9ACTN</name>
<dbReference type="Pfam" id="PF21302">
    <property type="entry name" value="Zn_ribbon_RlmA"/>
    <property type="match status" value="1"/>
</dbReference>
<evidence type="ECO:0000313" key="5">
    <source>
        <dbReference type="Proteomes" id="UP000295371"/>
    </source>
</evidence>
<evidence type="ECO:0000256" key="1">
    <source>
        <dbReference type="PIRSR" id="PIRSR018249-1"/>
    </source>
</evidence>
<proteinExistence type="predicted"/>
<dbReference type="GO" id="GO:0008168">
    <property type="term" value="F:methyltransferase activity"/>
    <property type="evidence" value="ECO:0007669"/>
    <property type="project" value="UniProtKB-KW"/>
</dbReference>
<keyword evidence="2" id="KW-0949">S-adenosyl-L-methionine</keyword>
<dbReference type="AlphaFoldDB" id="A0A4R7J6N1"/>
<accession>A0A4R7J6N1</accession>
<keyword evidence="1" id="KW-0862">Zinc</keyword>
<dbReference type="Gene3D" id="3.40.50.150">
    <property type="entry name" value="Vaccinia Virus protein VP39"/>
    <property type="match status" value="1"/>
</dbReference>
<feature type="binding site" evidence="1">
    <location>
        <position position="38"/>
    </location>
    <ligand>
        <name>Zn(2+)</name>
        <dbReference type="ChEBI" id="CHEBI:29105"/>
    </ligand>
</feature>
<sequence>MGGLDLVSDVLCCPVCHSGVVVDHDHDRAVSLGCGNGHRFDIARQGYVNLLNQPPPRNADTTQMVTARHRVLSSGWFDPVSSALVDRVLGHGVLLDVGSGPGWYAGRILDTRPELRGLALDVSVPAVRMAARAHRRLAAAVADTWRRLPVTDASVEMITCVFAPRNPGEFARVLAADGRLLVVTPRPDHLIELRETGALLGIQANKSDELDRQLASGFTVADRFAVVAHQAVDPALVADLIGMGPSAFHTTAEPVGELVSALTLAVDITVAVPR</sequence>
<keyword evidence="4" id="KW-0808">Transferase</keyword>
<dbReference type="InterPro" id="IPR048647">
    <property type="entry name" value="RlmA_N"/>
</dbReference>
<dbReference type="SUPFAM" id="SSF53335">
    <property type="entry name" value="S-adenosyl-L-methionine-dependent methyltransferases"/>
    <property type="match status" value="1"/>
</dbReference>
<reference evidence="4 5" key="1">
    <citation type="submission" date="2019-03" db="EMBL/GenBank/DDBJ databases">
        <title>Genomic Encyclopedia of Archaeal and Bacterial Type Strains, Phase II (KMG-II): from individual species to whole genera.</title>
        <authorList>
            <person name="Goeker M."/>
        </authorList>
    </citation>
    <scope>NUCLEOTIDE SEQUENCE [LARGE SCALE GENOMIC DNA]</scope>
    <source>
        <strain evidence="4 5">DSM 24323</strain>
    </source>
</reference>
<evidence type="ECO:0000313" key="4">
    <source>
        <dbReference type="EMBL" id="TDT32875.1"/>
    </source>
</evidence>
<keyword evidence="1" id="KW-0479">Metal-binding</keyword>
<dbReference type="RefSeq" id="WP_133753460.1">
    <property type="nucleotide sequence ID" value="NZ_SOAW01000001.1"/>
</dbReference>
<evidence type="ECO:0000259" key="3">
    <source>
        <dbReference type="Pfam" id="PF21302"/>
    </source>
</evidence>
<dbReference type="InterPro" id="IPR016718">
    <property type="entry name" value="rRNA_m1G-MeTrfase_A_prd"/>
</dbReference>
<dbReference type="PIRSF" id="PIRSF018249">
    <property type="entry name" value="MyrA_prd"/>
    <property type="match status" value="1"/>
</dbReference>
<feature type="domain" description="23S rRNA (guanine(745)-N(1))-methyltransferase N-terminal" evidence="3">
    <location>
        <begin position="12"/>
        <end position="51"/>
    </location>
</feature>
<evidence type="ECO:0000256" key="2">
    <source>
        <dbReference type="PIRSR" id="PIRSR018249-2"/>
    </source>
</evidence>
<dbReference type="GO" id="GO:0032259">
    <property type="term" value="P:methylation"/>
    <property type="evidence" value="ECO:0007669"/>
    <property type="project" value="UniProtKB-KW"/>
</dbReference>
<dbReference type="InterPro" id="IPR029063">
    <property type="entry name" value="SAM-dependent_MTases_sf"/>
</dbReference>
<feature type="binding site" evidence="2">
    <location>
        <position position="77"/>
    </location>
    <ligand>
        <name>S-adenosyl-L-methionine</name>
        <dbReference type="ChEBI" id="CHEBI:59789"/>
    </ligand>
</feature>
<dbReference type="GO" id="GO:0046872">
    <property type="term" value="F:metal ion binding"/>
    <property type="evidence" value="ECO:0007669"/>
    <property type="project" value="UniProtKB-KW"/>
</dbReference>
<feature type="binding site" evidence="2">
    <location>
        <position position="189"/>
    </location>
    <ligand>
        <name>S-adenosyl-L-methionine</name>
        <dbReference type="ChEBI" id="CHEBI:59789"/>
    </ligand>
</feature>
<gene>
    <name evidence="4" type="ORF">CLV29_0465</name>
</gene>
<organism evidence="4 5">
    <name type="scientific">Naumannella halotolerans</name>
    <dbReference type="NCBI Taxonomy" id="993414"/>
    <lineage>
        <taxon>Bacteria</taxon>
        <taxon>Bacillati</taxon>
        <taxon>Actinomycetota</taxon>
        <taxon>Actinomycetes</taxon>
        <taxon>Propionibacteriales</taxon>
        <taxon>Propionibacteriaceae</taxon>
        <taxon>Naumannella</taxon>
    </lineage>
</organism>
<dbReference type="EMBL" id="SOAW01000001">
    <property type="protein sequence ID" value="TDT32875.1"/>
    <property type="molecule type" value="Genomic_DNA"/>
</dbReference>
<dbReference type="OrthoDB" id="108476at2"/>
<comment type="caution">
    <text evidence="4">The sequence shown here is derived from an EMBL/GenBank/DDBJ whole genome shotgun (WGS) entry which is preliminary data.</text>
</comment>
<keyword evidence="5" id="KW-1185">Reference proteome</keyword>
<protein>
    <submittedName>
        <fullName evidence="4">23S rRNA (Guanine745-N1)-methyltransferase</fullName>
    </submittedName>
</protein>